<dbReference type="eggNOG" id="COG1246">
    <property type="taxonomic scope" value="Bacteria"/>
</dbReference>
<sequence length="201" mass="23267">MTELIGYVASVLVAVSLMMSSIVKLRIINFIGSVIFTIYGIIINAYPVALVNGFIAIVNIYYLAEIFSRKEYFDILEVKHDSDFLGYFLKFHEREIKKYIPTFLFDPQPDWTIIFVLRNSVPAGLVCAEYLPGDALLVKLDYVIPGYRDFKVGRFVFQNYFKKKNIKRIISEPGNKAHQKYLKKMGFVETTEGKYELIMQD</sequence>
<keyword evidence="1" id="KW-1133">Transmembrane helix</keyword>
<evidence type="ECO:0008006" key="4">
    <source>
        <dbReference type="Google" id="ProtNLM"/>
    </source>
</evidence>
<accession>I6Z4U2</accession>
<keyword evidence="1" id="KW-0472">Membrane</keyword>
<reference evidence="2 3" key="1">
    <citation type="journal article" date="2013" name="PLoS ONE">
        <title>Genomic analysis of Melioribacter roseus, facultatively anaerobic organotrophic bacterium representing a novel deep lineage within Bacteriodetes/Chlorobi group.</title>
        <authorList>
            <person name="Kadnikov V.V."/>
            <person name="Mardanov A.V."/>
            <person name="Podosokorskaya O.A."/>
            <person name="Gavrilov S.N."/>
            <person name="Kublanov I.V."/>
            <person name="Beletsky A.V."/>
            <person name="Bonch-Osmolovskaya E.A."/>
            <person name="Ravin N.V."/>
        </authorList>
    </citation>
    <scope>NUCLEOTIDE SEQUENCE [LARGE SCALE GENOMIC DNA]</scope>
    <source>
        <strain evidence="3">JCM 17771 / P3M-2</strain>
    </source>
</reference>
<dbReference type="Proteomes" id="UP000009011">
    <property type="component" value="Chromosome"/>
</dbReference>
<dbReference type="PATRIC" id="fig|1191523.3.peg.982"/>
<dbReference type="SUPFAM" id="SSF55729">
    <property type="entry name" value="Acyl-CoA N-acyltransferases (Nat)"/>
    <property type="match status" value="1"/>
</dbReference>
<dbReference type="STRING" id="1191523.MROS_0929"/>
<evidence type="ECO:0000313" key="2">
    <source>
        <dbReference type="EMBL" id="AFN74170.1"/>
    </source>
</evidence>
<gene>
    <name evidence="2" type="ordered locus">MROS_0929</name>
</gene>
<name>I6Z4U2_MELRP</name>
<keyword evidence="1" id="KW-0812">Transmembrane</keyword>
<dbReference type="AlphaFoldDB" id="I6Z4U2"/>
<dbReference type="InterPro" id="IPR016181">
    <property type="entry name" value="Acyl_CoA_acyltransferase"/>
</dbReference>
<keyword evidence="3" id="KW-1185">Reference proteome</keyword>
<dbReference type="KEGG" id="mro:MROS_0929"/>
<dbReference type="Gene3D" id="3.40.630.30">
    <property type="match status" value="1"/>
</dbReference>
<protein>
    <recommendedName>
        <fullName evidence="4">N-acetyltransferase domain-containing protein</fullName>
    </recommendedName>
</protein>
<evidence type="ECO:0000313" key="3">
    <source>
        <dbReference type="Proteomes" id="UP000009011"/>
    </source>
</evidence>
<organism evidence="2 3">
    <name type="scientific">Melioribacter roseus (strain DSM 23840 / JCM 17771 / VKM B-2668 / P3M-2)</name>
    <dbReference type="NCBI Taxonomy" id="1191523"/>
    <lineage>
        <taxon>Bacteria</taxon>
        <taxon>Pseudomonadati</taxon>
        <taxon>Ignavibacteriota</taxon>
        <taxon>Ignavibacteria</taxon>
        <taxon>Ignavibacteriales</taxon>
        <taxon>Melioribacteraceae</taxon>
        <taxon>Melioribacter</taxon>
    </lineage>
</organism>
<feature type="transmembrane region" description="Helical" evidence="1">
    <location>
        <begin position="6"/>
        <end position="23"/>
    </location>
</feature>
<feature type="transmembrane region" description="Helical" evidence="1">
    <location>
        <begin position="30"/>
        <end position="63"/>
    </location>
</feature>
<dbReference type="EMBL" id="CP003557">
    <property type="protein sequence ID" value="AFN74170.1"/>
    <property type="molecule type" value="Genomic_DNA"/>
</dbReference>
<evidence type="ECO:0000256" key="1">
    <source>
        <dbReference type="SAM" id="Phobius"/>
    </source>
</evidence>
<dbReference type="HOGENOM" id="CLU_111897_0_0_10"/>
<proteinExistence type="predicted"/>